<accession>A0ABD3QET5</accession>
<gene>
    <name evidence="2" type="ORF">ACHAWO_010167</name>
</gene>
<evidence type="ECO:0000256" key="1">
    <source>
        <dbReference type="SAM" id="Phobius"/>
    </source>
</evidence>
<dbReference type="Proteomes" id="UP001530400">
    <property type="component" value="Unassembled WGS sequence"/>
</dbReference>
<dbReference type="Gene3D" id="1.10.530.10">
    <property type="match status" value="2"/>
</dbReference>
<keyword evidence="1" id="KW-0812">Transmembrane</keyword>
<dbReference type="PANTHER" id="PTHR21113:SF4">
    <property type="entry name" value="CHITIN-BINDING TYPE-4 DOMAIN-CONTAINING PROTEIN"/>
    <property type="match status" value="1"/>
</dbReference>
<feature type="transmembrane region" description="Helical" evidence="1">
    <location>
        <begin position="771"/>
        <end position="791"/>
    </location>
</feature>
<proteinExistence type="predicted"/>
<sequence length="796" mass="88639">MSLLAKVESILSPITDTFDNKLFLTQLYEPSKIYKAADLLSALSIVGNEPGIADKTFYLGEEGVDLGWEYGLVNLAAFLAQCMKETILYDACDENNWDLVGSQYPLSNSCGQLGQSYQDYNCPAGEKHFQCAVDPEMTITATTHASWYGAPPGLFCGPTSTYPFTGAFLQSTQHIIHDRWPPLTTNTTSGYWDYSHWCDNPWANPPEYCDVYEGQKAGGIDNTEAVANRAGRTDVEGCCWWGRGVIQTTGVCNYGKLNYYLGARAAQDGRSSRYPEIDFCKTPDKICSDPNYPELKWIAGLFYWMESVQSYNQGGWYYLAELHKFVNGGMEDNSFIDAVSGIVNRGCHNPPCATGEVDGATQRRNHFTNVLNALELPSGSNGNRPSSIIPEAPVIVTPNVTQSTYADTDTNETTAQLQLNTYTALTNELMHYQDVIENTVLSYPDLDGVKVKSGTYTFEKLLQSLAYAIDSGYAGEKKFYTNGTMGTSLKYGMVNLAAFLAQAMTESIQYDACEEFHLDSDGAKYAISNSCGQFGNNYQDYQCKDSWDGVLECPIHESMNIKAVDGGKYGFQRPNFYCRSKAEKPFSGVFDERSSSIIEIPYPNSANRTNVEGCCFWGRGALMTKGPCMLGKLNHYLGSRAADEGRAALYPEIDFCARPDLICRESASSNIVWDITLFEWVERIQSYDKNGWSYIENLHQFVDGGMSDVSFINTVSEIVTGAVGRNVPFTGQRWANFNLLLTNLQLKDEQSFLTMTNFNNFRYRWSSAERLSRPGLILVGFIITGILLLGFDFTEL</sequence>
<protein>
    <submittedName>
        <fullName evidence="2">Uncharacterized protein</fullName>
    </submittedName>
</protein>
<reference evidence="2 3" key="1">
    <citation type="submission" date="2024-10" db="EMBL/GenBank/DDBJ databases">
        <title>Updated reference genomes for cyclostephanoid diatoms.</title>
        <authorList>
            <person name="Roberts W.R."/>
            <person name="Alverson A.J."/>
        </authorList>
    </citation>
    <scope>NUCLEOTIDE SEQUENCE [LARGE SCALE GENOMIC DNA]</scope>
    <source>
        <strain evidence="2 3">AJA010-31</strain>
    </source>
</reference>
<keyword evidence="1" id="KW-1133">Transmembrane helix</keyword>
<evidence type="ECO:0000313" key="3">
    <source>
        <dbReference type="Proteomes" id="UP001530400"/>
    </source>
</evidence>
<evidence type="ECO:0000313" key="2">
    <source>
        <dbReference type="EMBL" id="KAL3798953.1"/>
    </source>
</evidence>
<comment type="caution">
    <text evidence="2">The sequence shown here is derived from an EMBL/GenBank/DDBJ whole genome shotgun (WGS) entry which is preliminary data.</text>
</comment>
<dbReference type="EMBL" id="JALLPJ020000198">
    <property type="protein sequence ID" value="KAL3798953.1"/>
    <property type="molecule type" value="Genomic_DNA"/>
</dbReference>
<dbReference type="PANTHER" id="PTHR21113">
    <property type="entry name" value="AGAP001705-PA"/>
    <property type="match status" value="1"/>
</dbReference>
<name>A0ABD3QET5_9STRA</name>
<keyword evidence="3" id="KW-1185">Reference proteome</keyword>
<dbReference type="InterPro" id="IPR023346">
    <property type="entry name" value="Lysozyme-like_dom_sf"/>
</dbReference>
<organism evidence="2 3">
    <name type="scientific">Cyclotella atomus</name>
    <dbReference type="NCBI Taxonomy" id="382360"/>
    <lineage>
        <taxon>Eukaryota</taxon>
        <taxon>Sar</taxon>
        <taxon>Stramenopiles</taxon>
        <taxon>Ochrophyta</taxon>
        <taxon>Bacillariophyta</taxon>
        <taxon>Coscinodiscophyceae</taxon>
        <taxon>Thalassiosirophycidae</taxon>
        <taxon>Stephanodiscales</taxon>
        <taxon>Stephanodiscaceae</taxon>
        <taxon>Cyclotella</taxon>
    </lineage>
</organism>
<dbReference type="AlphaFoldDB" id="A0ABD3QET5"/>
<dbReference type="SUPFAM" id="SSF53955">
    <property type="entry name" value="Lysozyme-like"/>
    <property type="match status" value="1"/>
</dbReference>
<keyword evidence="1" id="KW-0472">Membrane</keyword>